<reference evidence="1" key="1">
    <citation type="submission" date="2022-05" db="EMBL/GenBank/DDBJ databases">
        <title>Comparative Genomics of Spacecraft Associated Microbes.</title>
        <authorList>
            <person name="Tran M.T."/>
            <person name="Wright A."/>
            <person name="Seuylemezian A."/>
            <person name="Eisen J."/>
            <person name="Coil D."/>
        </authorList>
    </citation>
    <scope>NUCLEOTIDE SEQUENCE</scope>
    <source>
        <strain evidence="1">FAIRING 10M-2.2</strain>
    </source>
</reference>
<keyword evidence="2" id="KW-1185">Reference proteome</keyword>
<accession>A0ACC6AC29</accession>
<comment type="caution">
    <text evidence="1">The sequence shown here is derived from an EMBL/GenBank/DDBJ whole genome shotgun (WGS) entry which is preliminary data.</text>
</comment>
<proteinExistence type="predicted"/>
<protein>
    <submittedName>
        <fullName evidence="1">Uncharacterized protein</fullName>
    </submittedName>
</protein>
<dbReference type="EMBL" id="JAMBOP010000046">
    <property type="protein sequence ID" value="MCM3738472.1"/>
    <property type="molecule type" value="Genomic_DNA"/>
</dbReference>
<gene>
    <name evidence="1" type="ORF">M3215_22495</name>
</gene>
<dbReference type="Proteomes" id="UP001202289">
    <property type="component" value="Unassembled WGS sequence"/>
</dbReference>
<evidence type="ECO:0000313" key="1">
    <source>
        <dbReference type="EMBL" id="MCM3738472.1"/>
    </source>
</evidence>
<sequence length="130" mass="16076">MILFGERVTRVYEVIYKIIKLSAYDALNRNGDWVYIKDEGVEGWMYFDESYVRWLRYWGFLPKRFIKDWFDARKWVRDWSVLLDSETFYFILELFNYQNCDAEKRQLLEKKARKSATFCSKPIYIFREIL</sequence>
<organism evidence="1 2">
    <name type="scientific">Bacillus cytotoxicus</name>
    <dbReference type="NCBI Taxonomy" id="580165"/>
    <lineage>
        <taxon>Bacteria</taxon>
        <taxon>Bacillati</taxon>
        <taxon>Bacillota</taxon>
        <taxon>Bacilli</taxon>
        <taxon>Bacillales</taxon>
        <taxon>Bacillaceae</taxon>
        <taxon>Bacillus</taxon>
        <taxon>Bacillus cereus group</taxon>
    </lineage>
</organism>
<name>A0ACC6AC29_9BACI</name>
<evidence type="ECO:0000313" key="2">
    <source>
        <dbReference type="Proteomes" id="UP001202289"/>
    </source>
</evidence>